<proteinExistence type="predicted"/>
<dbReference type="Pfam" id="PF05036">
    <property type="entry name" value="SPOR"/>
    <property type="match status" value="1"/>
</dbReference>
<dbReference type="InterPro" id="IPR017441">
    <property type="entry name" value="Protein_kinase_ATP_BS"/>
</dbReference>
<dbReference type="GO" id="GO:0042834">
    <property type="term" value="F:peptidoglycan binding"/>
    <property type="evidence" value="ECO:0007669"/>
    <property type="project" value="InterPro"/>
</dbReference>
<accession>A0AA46AEK4</accession>
<evidence type="ECO:0000256" key="2">
    <source>
        <dbReference type="ARBA" id="ARBA00022527"/>
    </source>
</evidence>
<dbReference type="GO" id="GO:0004674">
    <property type="term" value="F:protein serine/threonine kinase activity"/>
    <property type="evidence" value="ECO:0007669"/>
    <property type="project" value="UniProtKB-KW"/>
</dbReference>
<keyword evidence="8" id="KW-0735">Signal-anchor</keyword>
<organism evidence="18 19">
    <name type="scientific">Laceyella tengchongensis</name>
    <dbReference type="NCBI Taxonomy" id="574699"/>
    <lineage>
        <taxon>Bacteria</taxon>
        <taxon>Bacillati</taxon>
        <taxon>Bacillota</taxon>
        <taxon>Bacilli</taxon>
        <taxon>Bacillales</taxon>
        <taxon>Thermoactinomycetaceae</taxon>
        <taxon>Laceyella</taxon>
    </lineage>
</organism>
<evidence type="ECO:0000256" key="4">
    <source>
        <dbReference type="ARBA" id="ARBA00022679"/>
    </source>
</evidence>
<evidence type="ECO:0000259" key="16">
    <source>
        <dbReference type="PROSITE" id="PS50011"/>
    </source>
</evidence>
<reference evidence="18" key="1">
    <citation type="submission" date="2017-05" db="EMBL/GenBank/DDBJ databases">
        <authorList>
            <person name="Varghese N."/>
            <person name="Submissions S."/>
        </authorList>
    </citation>
    <scope>NUCLEOTIDE SEQUENCE</scope>
    <source>
        <strain evidence="18">DSM 45262</strain>
    </source>
</reference>
<evidence type="ECO:0000256" key="11">
    <source>
        <dbReference type="ARBA" id="ARBA00060432"/>
    </source>
</evidence>
<keyword evidence="6 18" id="KW-0418">Kinase</keyword>
<sequence length="535" mass="59215">MYNKVVLFCYLLQYLFQECLQLIHKKGTARFHPRKVIAVEGKQLGGRYEILHLLGEGGMAVVYKAKDHHLNRDVAIKIMNQKLHEGEPAIKRFIREAQTAGKFSHPNIVNVFDIGNEDDLYYMVMELIEGPTLGDLIEERGPLPAKEAISIVMQICDGLAHAHKHGIIHRDIKPHNIMATADGTYKITDFGISRLLSAATQYTKTGTVMGSVHYFSPEQACGQELNYSSDLYSLGIVLYELVTGDVPFDADQSVAIALKHLQHPVPDPRGKNQALPAALCDIIYKALAKKPEDRYQSAEEFKQALQQALSAPTRALALPINRGESAEAQPPVSVTVVGAKPSKFFRFAMMGIIPLFLILGFVYFNVSGEKALQKPQTGQVTPPEPKEQALQNVKPEATTWKEKTSGRKEQNKQTEVDEPAPVQQNPDNDPVKEEPANEGPHGQEPGQEKPQLPQEPAPVTYEVIVDRFADQAQADECVKSLNSKGIPAHYYEKNGDAGTVYVVSAGEFDDEELANARAEDVRNAGYPNTKVTKRS</sequence>
<evidence type="ECO:0000256" key="10">
    <source>
        <dbReference type="ARBA" id="ARBA00048679"/>
    </source>
</evidence>
<evidence type="ECO:0000256" key="5">
    <source>
        <dbReference type="ARBA" id="ARBA00022741"/>
    </source>
</evidence>
<dbReference type="EC" id="2.7.11.1" evidence="1"/>
<evidence type="ECO:0000256" key="13">
    <source>
        <dbReference type="PROSITE-ProRule" id="PRU10141"/>
    </source>
</evidence>
<keyword evidence="19" id="KW-1185">Reference proteome</keyword>
<dbReference type="CDD" id="cd14014">
    <property type="entry name" value="STKc_PknB_like"/>
    <property type="match status" value="1"/>
</dbReference>
<dbReference type="Gene3D" id="1.10.510.10">
    <property type="entry name" value="Transferase(Phosphotransferase) domain 1"/>
    <property type="match status" value="1"/>
</dbReference>
<keyword evidence="5 13" id="KW-0547">Nucleotide-binding</keyword>
<dbReference type="Proteomes" id="UP001157946">
    <property type="component" value="Unassembled WGS sequence"/>
</dbReference>
<name>A0AA46AEK4_9BACL</name>
<gene>
    <name evidence="18" type="ORF">SAMN06265361_102445</name>
</gene>
<comment type="catalytic activity">
    <reaction evidence="10">
        <text>L-seryl-[protein] + ATP = O-phospho-L-seryl-[protein] + ADP + H(+)</text>
        <dbReference type="Rhea" id="RHEA:17989"/>
        <dbReference type="Rhea" id="RHEA-COMP:9863"/>
        <dbReference type="Rhea" id="RHEA-COMP:11604"/>
        <dbReference type="ChEBI" id="CHEBI:15378"/>
        <dbReference type="ChEBI" id="CHEBI:29999"/>
        <dbReference type="ChEBI" id="CHEBI:30616"/>
        <dbReference type="ChEBI" id="CHEBI:83421"/>
        <dbReference type="ChEBI" id="CHEBI:456216"/>
        <dbReference type="EC" id="2.7.11.1"/>
    </reaction>
</comment>
<dbReference type="SMART" id="SM00220">
    <property type="entry name" value="S_TKc"/>
    <property type="match status" value="1"/>
</dbReference>
<keyword evidence="7 13" id="KW-0067">ATP-binding</keyword>
<evidence type="ECO:0000313" key="19">
    <source>
        <dbReference type="Proteomes" id="UP001157946"/>
    </source>
</evidence>
<dbReference type="SUPFAM" id="SSF56112">
    <property type="entry name" value="Protein kinase-like (PK-like)"/>
    <property type="match status" value="1"/>
</dbReference>
<dbReference type="Gene3D" id="3.30.200.20">
    <property type="entry name" value="Phosphorylase Kinase, domain 1"/>
    <property type="match status" value="1"/>
</dbReference>
<keyword evidence="3" id="KW-0309">Germination</keyword>
<dbReference type="InterPro" id="IPR007730">
    <property type="entry name" value="SPOR-like_dom"/>
</dbReference>
<dbReference type="PROSITE" id="PS00107">
    <property type="entry name" value="PROTEIN_KINASE_ATP"/>
    <property type="match status" value="1"/>
</dbReference>
<feature type="domain" description="SPOR" evidence="17">
    <location>
        <begin position="455"/>
        <end position="534"/>
    </location>
</feature>
<dbReference type="Gene3D" id="3.30.70.1070">
    <property type="entry name" value="Sporulation related repeat"/>
    <property type="match status" value="1"/>
</dbReference>
<dbReference type="InterPro" id="IPR000719">
    <property type="entry name" value="Prot_kinase_dom"/>
</dbReference>
<dbReference type="FunFam" id="1.10.510.10:FF:000021">
    <property type="entry name" value="Serine/threonine protein kinase"/>
    <property type="match status" value="1"/>
</dbReference>
<evidence type="ECO:0000313" key="18">
    <source>
        <dbReference type="EMBL" id="SMP13212.1"/>
    </source>
</evidence>
<feature type="compositionally biased region" description="Basic and acidic residues" evidence="14">
    <location>
        <begin position="399"/>
        <end position="415"/>
    </location>
</feature>
<dbReference type="InterPro" id="IPR011009">
    <property type="entry name" value="Kinase-like_dom_sf"/>
</dbReference>
<evidence type="ECO:0000256" key="9">
    <source>
        <dbReference type="ARBA" id="ARBA00047899"/>
    </source>
</evidence>
<dbReference type="GO" id="GO:0071224">
    <property type="term" value="P:cellular response to peptidoglycan"/>
    <property type="evidence" value="ECO:0007669"/>
    <property type="project" value="UniProtKB-ARBA"/>
</dbReference>
<evidence type="ECO:0000256" key="12">
    <source>
        <dbReference type="ARBA" id="ARBA00070041"/>
    </source>
</evidence>
<dbReference type="EMBL" id="FXTU01000002">
    <property type="protein sequence ID" value="SMP13212.1"/>
    <property type="molecule type" value="Genomic_DNA"/>
</dbReference>
<dbReference type="GO" id="GO:0005524">
    <property type="term" value="F:ATP binding"/>
    <property type="evidence" value="ECO:0007669"/>
    <property type="project" value="UniProtKB-UniRule"/>
</dbReference>
<comment type="catalytic activity">
    <reaction evidence="9">
        <text>L-threonyl-[protein] + ATP = O-phospho-L-threonyl-[protein] + ADP + H(+)</text>
        <dbReference type="Rhea" id="RHEA:46608"/>
        <dbReference type="Rhea" id="RHEA-COMP:11060"/>
        <dbReference type="Rhea" id="RHEA-COMP:11605"/>
        <dbReference type="ChEBI" id="CHEBI:15378"/>
        <dbReference type="ChEBI" id="CHEBI:30013"/>
        <dbReference type="ChEBI" id="CHEBI:30616"/>
        <dbReference type="ChEBI" id="CHEBI:61977"/>
        <dbReference type="ChEBI" id="CHEBI:456216"/>
        <dbReference type="EC" id="2.7.11.1"/>
    </reaction>
</comment>
<keyword evidence="15" id="KW-0472">Membrane</keyword>
<comment type="subcellular location">
    <subcellularLocation>
        <location evidence="11">Spore membrane</location>
        <topology evidence="11">Single-pass type II membrane protein</topology>
    </subcellularLocation>
</comment>
<evidence type="ECO:0000256" key="3">
    <source>
        <dbReference type="ARBA" id="ARBA00022544"/>
    </source>
</evidence>
<dbReference type="PANTHER" id="PTHR43289">
    <property type="entry name" value="MITOGEN-ACTIVATED PROTEIN KINASE KINASE KINASE 20-RELATED"/>
    <property type="match status" value="1"/>
</dbReference>
<keyword evidence="4" id="KW-0808">Transferase</keyword>
<feature type="binding site" evidence="13">
    <location>
        <position position="77"/>
    </location>
    <ligand>
        <name>ATP</name>
        <dbReference type="ChEBI" id="CHEBI:30616"/>
    </ligand>
</feature>
<dbReference type="SUPFAM" id="SSF110997">
    <property type="entry name" value="Sporulation related repeat"/>
    <property type="match status" value="1"/>
</dbReference>
<comment type="caution">
    <text evidence="18">The sequence shown here is derived from an EMBL/GenBank/DDBJ whole genome shotgun (WGS) entry which is preliminary data.</text>
</comment>
<keyword evidence="15" id="KW-1133">Transmembrane helix</keyword>
<dbReference type="PANTHER" id="PTHR43289:SF34">
    <property type="entry name" value="SERINE_THREONINE-PROTEIN KINASE YBDM-RELATED"/>
    <property type="match status" value="1"/>
</dbReference>
<dbReference type="Pfam" id="PF00069">
    <property type="entry name" value="Pkinase"/>
    <property type="match status" value="1"/>
</dbReference>
<protein>
    <recommendedName>
        <fullName evidence="12">Serine/threonine-protein kinase PrkC</fullName>
        <ecNumber evidence="1">2.7.11.1</ecNumber>
    </recommendedName>
</protein>
<evidence type="ECO:0000256" key="6">
    <source>
        <dbReference type="ARBA" id="ARBA00022777"/>
    </source>
</evidence>
<dbReference type="GO" id="GO:0007165">
    <property type="term" value="P:signal transduction"/>
    <property type="evidence" value="ECO:0007669"/>
    <property type="project" value="UniProtKB-ARBA"/>
</dbReference>
<feature type="region of interest" description="Disordered" evidence="14">
    <location>
        <begin position="375"/>
        <end position="459"/>
    </location>
</feature>
<dbReference type="PROSITE" id="PS51724">
    <property type="entry name" value="SPOR"/>
    <property type="match status" value="1"/>
</dbReference>
<feature type="domain" description="Protein kinase" evidence="16">
    <location>
        <begin position="48"/>
        <end position="309"/>
    </location>
</feature>
<evidence type="ECO:0000256" key="8">
    <source>
        <dbReference type="ARBA" id="ARBA00022968"/>
    </source>
</evidence>
<dbReference type="PROSITE" id="PS50011">
    <property type="entry name" value="PROTEIN_KINASE_DOM"/>
    <property type="match status" value="1"/>
</dbReference>
<dbReference type="AlphaFoldDB" id="A0AA46AEK4"/>
<evidence type="ECO:0000256" key="15">
    <source>
        <dbReference type="SAM" id="Phobius"/>
    </source>
</evidence>
<evidence type="ECO:0000256" key="14">
    <source>
        <dbReference type="SAM" id="MobiDB-lite"/>
    </source>
</evidence>
<evidence type="ECO:0000256" key="1">
    <source>
        <dbReference type="ARBA" id="ARBA00012513"/>
    </source>
</evidence>
<evidence type="ECO:0000256" key="7">
    <source>
        <dbReference type="ARBA" id="ARBA00022840"/>
    </source>
</evidence>
<evidence type="ECO:0000259" key="17">
    <source>
        <dbReference type="PROSITE" id="PS51724"/>
    </source>
</evidence>
<keyword evidence="15" id="KW-0812">Transmembrane</keyword>
<keyword evidence="2 18" id="KW-0723">Serine/threonine-protein kinase</keyword>
<dbReference type="FunFam" id="3.30.200.20:FF:000035">
    <property type="entry name" value="Serine/threonine protein kinase Stk1"/>
    <property type="match status" value="1"/>
</dbReference>
<dbReference type="GO" id="GO:0009847">
    <property type="term" value="P:spore germination"/>
    <property type="evidence" value="ECO:0007669"/>
    <property type="project" value="UniProtKB-ARBA"/>
</dbReference>
<feature type="transmembrane region" description="Helical" evidence="15">
    <location>
        <begin position="344"/>
        <end position="366"/>
    </location>
</feature>
<dbReference type="InterPro" id="IPR036680">
    <property type="entry name" value="SPOR-like_sf"/>
</dbReference>